<organism evidence="1 2">
    <name type="scientific">Nitratiruptor tergarcus DSM 16512</name>
    <dbReference type="NCBI Taxonomy" id="1069081"/>
    <lineage>
        <taxon>Bacteria</taxon>
        <taxon>Pseudomonadati</taxon>
        <taxon>Campylobacterota</taxon>
        <taxon>Epsilonproteobacteria</taxon>
        <taxon>Nautiliales</taxon>
        <taxon>Nitratiruptoraceae</taxon>
        <taxon>Nitratiruptor</taxon>
    </lineage>
</organism>
<dbReference type="Gene3D" id="1.20.1260.10">
    <property type="match status" value="1"/>
</dbReference>
<dbReference type="InterPro" id="IPR012347">
    <property type="entry name" value="Ferritin-like"/>
</dbReference>
<dbReference type="EMBL" id="FWWZ01000001">
    <property type="protein sequence ID" value="SMC10012.1"/>
    <property type="molecule type" value="Genomic_DNA"/>
</dbReference>
<name>A0A1W1WUZ6_9BACT</name>
<keyword evidence="2" id="KW-1185">Reference proteome</keyword>
<dbReference type="Proteomes" id="UP000192602">
    <property type="component" value="Unassembled WGS sequence"/>
</dbReference>
<dbReference type="OrthoDB" id="5333840at2"/>
<dbReference type="InterPro" id="IPR009078">
    <property type="entry name" value="Ferritin-like_SF"/>
</dbReference>
<accession>A0A1W1WUZ6</accession>
<dbReference type="STRING" id="1069081.SAMN05660197_1843"/>
<evidence type="ECO:0008006" key="3">
    <source>
        <dbReference type="Google" id="ProtNLM"/>
    </source>
</evidence>
<evidence type="ECO:0000313" key="1">
    <source>
        <dbReference type="EMBL" id="SMC10012.1"/>
    </source>
</evidence>
<proteinExistence type="predicted"/>
<reference evidence="2" key="1">
    <citation type="submission" date="2017-04" db="EMBL/GenBank/DDBJ databases">
        <authorList>
            <person name="Varghese N."/>
            <person name="Submissions S."/>
        </authorList>
    </citation>
    <scope>NUCLEOTIDE SEQUENCE [LARGE SCALE GENOMIC DNA]</scope>
    <source>
        <strain evidence="2">DSM 16512</strain>
    </source>
</reference>
<gene>
    <name evidence="1" type="ORF">SAMN05660197_1843</name>
</gene>
<evidence type="ECO:0000313" key="2">
    <source>
        <dbReference type="Proteomes" id="UP000192602"/>
    </source>
</evidence>
<protein>
    <recommendedName>
        <fullName evidence="3">Iron-binding protein</fullName>
    </recommendedName>
</protein>
<dbReference type="RefSeq" id="WP_084276380.1">
    <property type="nucleotide sequence ID" value="NZ_AP026671.1"/>
</dbReference>
<sequence>MSELFRKKHVLWLKILFGGFSLPKGEWFDTLLDFANIEYRHLKWLAQEIVENGEDFDWDREHIELGFENSTELFQELIKDLESIQNEYGNIALFERIKSDESYMLFILQRMLKQDPIEIHSFKRHLSYKNLDGESLSALVQFLFEEIYKEYELIITYTYSQIHTNHKELALIFEDLIYESMYHLKTFCVIAAKLGILGVPRAVMKDVYRFSDLKQFLQDGIEEELAAKEQCKALSSAIKDEELSRFFDFINNQENYHIALMQKAVTYINNRVT</sequence>
<dbReference type="AlphaFoldDB" id="A0A1W1WUZ6"/>
<dbReference type="SUPFAM" id="SSF47240">
    <property type="entry name" value="Ferritin-like"/>
    <property type="match status" value="1"/>
</dbReference>